<evidence type="ECO:0008006" key="3">
    <source>
        <dbReference type="Google" id="ProtNLM"/>
    </source>
</evidence>
<evidence type="ECO:0000313" key="1">
    <source>
        <dbReference type="EMBL" id="OAD19005.1"/>
    </source>
</evidence>
<dbReference type="InterPro" id="IPR025591">
    <property type="entry name" value="RloB"/>
</dbReference>
<dbReference type="Pfam" id="PF13707">
    <property type="entry name" value="RloB"/>
    <property type="match status" value="1"/>
</dbReference>
<organism evidence="1 2">
    <name type="scientific">Candidatus Thiomargarita nelsonii</name>
    <dbReference type="NCBI Taxonomy" id="1003181"/>
    <lineage>
        <taxon>Bacteria</taxon>
        <taxon>Pseudomonadati</taxon>
        <taxon>Pseudomonadota</taxon>
        <taxon>Gammaproteobacteria</taxon>
        <taxon>Thiotrichales</taxon>
        <taxon>Thiotrichaceae</taxon>
        <taxon>Thiomargarita</taxon>
    </lineage>
</organism>
<keyword evidence="2" id="KW-1185">Reference proteome</keyword>
<evidence type="ECO:0000313" key="2">
    <source>
        <dbReference type="Proteomes" id="UP000076962"/>
    </source>
</evidence>
<reference evidence="1 2" key="1">
    <citation type="submission" date="2016-05" db="EMBL/GenBank/DDBJ databases">
        <title>Single-cell genome of chain-forming Candidatus Thiomargarita nelsonii and comparison to other large sulfur-oxidizing bacteria.</title>
        <authorList>
            <person name="Winkel M."/>
            <person name="Salman V."/>
            <person name="Woyke T."/>
            <person name="Schulz-Vogt H."/>
            <person name="Richter M."/>
            <person name="Flood B."/>
            <person name="Bailey J."/>
            <person name="Amann R."/>
            <person name="Mussmann M."/>
        </authorList>
    </citation>
    <scope>NUCLEOTIDE SEQUENCE [LARGE SCALE GENOMIC DNA]</scope>
    <source>
        <strain evidence="1 2">THI036</strain>
    </source>
</reference>
<dbReference type="EMBL" id="LUTY01002989">
    <property type="protein sequence ID" value="OAD19005.1"/>
    <property type="molecule type" value="Genomic_DNA"/>
</dbReference>
<gene>
    <name evidence="1" type="ORF">THIOM_005385</name>
</gene>
<accession>A0A176RTE4</accession>
<dbReference type="Proteomes" id="UP000076962">
    <property type="component" value="Unassembled WGS sequence"/>
</dbReference>
<dbReference type="AlphaFoldDB" id="A0A176RTE4"/>
<protein>
    <recommendedName>
        <fullName evidence="3">RloB-like protein</fullName>
    </recommendedName>
</protein>
<comment type="caution">
    <text evidence="1">The sequence shown here is derived from an EMBL/GenBank/DDBJ whole genome shotgun (WGS) entry which is preliminary data.</text>
</comment>
<sequence length="143" mass="16576">MERLKHFRQEYQLEANDELWLMIDVDRWQDKKLSSVTKEAKASGFKLAISNPCFETWLLCHYILPTITTSSCKKITEQLGDELKKVHNSAYNKAKLNTDYFKPYVEQAVQNAKQLDNNPSTRWPNKVGTHVYKVVAQLVKGSI</sequence>
<proteinExistence type="predicted"/>
<name>A0A176RTE4_9GAMM</name>